<comment type="similarity">
    <text evidence="1">Belongs to the zeta toxin family.</text>
</comment>
<dbReference type="Proteomes" id="UP000290624">
    <property type="component" value="Unassembled WGS sequence"/>
</dbReference>
<evidence type="ECO:0000256" key="1">
    <source>
        <dbReference type="ARBA" id="ARBA00009104"/>
    </source>
</evidence>
<dbReference type="AlphaFoldDB" id="A0A4Q2EN68"/>
<keyword evidence="10" id="KW-1185">Reference proteome</keyword>
<evidence type="ECO:0000256" key="3">
    <source>
        <dbReference type="ARBA" id="ARBA00022741"/>
    </source>
</evidence>
<dbReference type="OrthoDB" id="128993at2"/>
<feature type="compositionally biased region" description="Basic and acidic residues" evidence="7">
    <location>
        <begin position="343"/>
        <end position="354"/>
    </location>
</feature>
<accession>A0A4Q2EN68</accession>
<sequence length="354" mass="38452">MAAPEFDSPQWLAWQFEHIAREDIFGDYAPTPESPRLVLLGGQPAAGKTVAQDAILAEDPTLVPITGDDLREYHPDYARLMVEEPLAMPEKTAPVSGGLVRLALDHALAHRFSVLLEGTFRDPEMVTGTASRFAEAGYRVEVVAVATPAAVSRLSAQQRALAAAYPGIGRWTPPQAHETALAGSPKVVAALEALPFITRVRVFSRERLLHDTTGESAAGSVSAADVLQGEQTRRLAPGEALAWLARYEQVFALARARPGYLGPVTAPAFRLLQADAQTMIDTATTVPGVDTAELDQQQRWRRLYVEQVAPEPARTKARRALRRLTGGRNPGREDPWQAPGRSGPDRRDPPGRSL</sequence>
<reference evidence="9 10" key="1">
    <citation type="submission" date="2018-01" db="EMBL/GenBank/DDBJ databases">
        <title>Lactibacter flavus gen. nov., sp. nov., a novel bacterium of the family Propionibacteriaceae isolated from raw milk and dairy products.</title>
        <authorList>
            <person name="Wenning M."/>
            <person name="Breitenwieser F."/>
            <person name="Huptas C."/>
            <person name="von Neubeck M."/>
            <person name="Busse H.-J."/>
            <person name="Scherer S."/>
        </authorList>
    </citation>
    <scope>NUCLEOTIDE SEQUENCE [LARGE SCALE GENOMIC DNA]</scope>
    <source>
        <strain evidence="9 10">VG341</strain>
    </source>
</reference>
<dbReference type="EC" id="2.7.1.176" evidence="2"/>
<dbReference type="Pfam" id="PF06414">
    <property type="entry name" value="Zeta_toxin"/>
    <property type="match status" value="1"/>
</dbReference>
<evidence type="ECO:0000256" key="4">
    <source>
        <dbReference type="ARBA" id="ARBA00022840"/>
    </source>
</evidence>
<protein>
    <recommendedName>
        <fullName evidence="5">UDP-N-acetylglucosamine kinase</fullName>
        <ecNumber evidence="2">2.7.1.176</ecNumber>
    </recommendedName>
    <alternativeName>
        <fullName evidence="5">UDP-N-acetylglucosamine kinase</fullName>
    </alternativeName>
</protein>
<keyword evidence="3" id="KW-0547">Nucleotide-binding</keyword>
<comment type="catalytic activity">
    <reaction evidence="6">
        <text>UDP-N-acetyl-alpha-D-glucosamine + ATP = UDP-N-acetyl-alpha-D-glucosamine 3'-phosphate + ADP + H(+)</text>
        <dbReference type="Rhea" id="RHEA:32671"/>
        <dbReference type="ChEBI" id="CHEBI:15378"/>
        <dbReference type="ChEBI" id="CHEBI:30616"/>
        <dbReference type="ChEBI" id="CHEBI:57705"/>
        <dbReference type="ChEBI" id="CHEBI:64353"/>
        <dbReference type="ChEBI" id="CHEBI:456216"/>
        <dbReference type="EC" id="2.7.1.176"/>
    </reaction>
</comment>
<evidence type="ECO:0000259" key="8">
    <source>
        <dbReference type="Pfam" id="PF06414"/>
    </source>
</evidence>
<evidence type="ECO:0000256" key="2">
    <source>
        <dbReference type="ARBA" id="ARBA00011963"/>
    </source>
</evidence>
<dbReference type="GO" id="GO:0016301">
    <property type="term" value="F:kinase activity"/>
    <property type="evidence" value="ECO:0007669"/>
    <property type="project" value="InterPro"/>
</dbReference>
<dbReference type="SUPFAM" id="SSF52540">
    <property type="entry name" value="P-loop containing nucleoside triphosphate hydrolases"/>
    <property type="match status" value="1"/>
</dbReference>
<feature type="region of interest" description="Disordered" evidence="7">
    <location>
        <begin position="311"/>
        <end position="354"/>
    </location>
</feature>
<evidence type="ECO:0000256" key="5">
    <source>
        <dbReference type="ARBA" id="ARBA00032897"/>
    </source>
</evidence>
<dbReference type="InterPro" id="IPR027417">
    <property type="entry name" value="P-loop_NTPase"/>
</dbReference>
<dbReference type="Gene3D" id="3.40.50.300">
    <property type="entry name" value="P-loop containing nucleotide triphosphate hydrolases"/>
    <property type="match status" value="1"/>
</dbReference>
<evidence type="ECO:0000256" key="6">
    <source>
        <dbReference type="ARBA" id="ARBA00048178"/>
    </source>
</evidence>
<dbReference type="RefSeq" id="WP_129457500.1">
    <property type="nucleotide sequence ID" value="NZ_PPCV01000001.1"/>
</dbReference>
<name>A0A4Q2EN68_9ACTN</name>
<proteinExistence type="inferred from homology"/>
<comment type="caution">
    <text evidence="9">The sequence shown here is derived from an EMBL/GenBank/DDBJ whole genome shotgun (WGS) entry which is preliminary data.</text>
</comment>
<evidence type="ECO:0000313" key="10">
    <source>
        <dbReference type="Proteomes" id="UP000290624"/>
    </source>
</evidence>
<feature type="domain" description="Zeta toxin" evidence="8">
    <location>
        <begin position="30"/>
        <end position="211"/>
    </location>
</feature>
<dbReference type="InterPro" id="IPR010488">
    <property type="entry name" value="Zeta_toxin_domain"/>
</dbReference>
<dbReference type="GO" id="GO:0005524">
    <property type="term" value="F:ATP binding"/>
    <property type="evidence" value="ECO:0007669"/>
    <property type="project" value="UniProtKB-KW"/>
</dbReference>
<keyword evidence="4" id="KW-0067">ATP-binding</keyword>
<gene>
    <name evidence="9" type="ORF">C1706_01925</name>
</gene>
<organism evidence="9 10">
    <name type="scientific">Propioniciclava flava</name>
    <dbReference type="NCBI Taxonomy" id="2072026"/>
    <lineage>
        <taxon>Bacteria</taxon>
        <taxon>Bacillati</taxon>
        <taxon>Actinomycetota</taxon>
        <taxon>Actinomycetes</taxon>
        <taxon>Propionibacteriales</taxon>
        <taxon>Propionibacteriaceae</taxon>
        <taxon>Propioniciclava</taxon>
    </lineage>
</organism>
<evidence type="ECO:0000256" key="7">
    <source>
        <dbReference type="SAM" id="MobiDB-lite"/>
    </source>
</evidence>
<dbReference type="EMBL" id="PPCV01000001">
    <property type="protein sequence ID" value="RXW33535.1"/>
    <property type="molecule type" value="Genomic_DNA"/>
</dbReference>
<evidence type="ECO:0000313" key="9">
    <source>
        <dbReference type="EMBL" id="RXW33535.1"/>
    </source>
</evidence>